<name>A0A7S3WFW9_EMIHU</name>
<sequence length="124" mass="12985">MPCAAARCSRVVRCQRGWKRGTRRLRAVGDIQRRISCRRLAARMRAQVAAIEERDAAAASAASLAAAGSAGRGSCPPTPCSEPPPPPPPPAPKPPPPAAAKVASPPTGEPSADELRAMLKKYKK</sequence>
<reference evidence="2" key="1">
    <citation type="submission" date="2021-01" db="EMBL/GenBank/DDBJ databases">
        <authorList>
            <person name="Corre E."/>
            <person name="Pelletier E."/>
            <person name="Niang G."/>
            <person name="Scheremetjew M."/>
            <person name="Finn R."/>
            <person name="Kale V."/>
            <person name="Holt S."/>
            <person name="Cochrane G."/>
            <person name="Meng A."/>
            <person name="Brown T."/>
            <person name="Cohen L."/>
        </authorList>
    </citation>
    <scope>NUCLEOTIDE SEQUENCE</scope>
    <source>
        <strain evidence="2">379</strain>
    </source>
</reference>
<dbReference type="EMBL" id="HBIR01026665">
    <property type="protein sequence ID" value="CAE0554309.1"/>
    <property type="molecule type" value="Transcribed_RNA"/>
</dbReference>
<accession>A0A7S3WFW9</accession>
<feature type="compositionally biased region" description="Pro residues" evidence="1">
    <location>
        <begin position="76"/>
        <end position="98"/>
    </location>
</feature>
<protein>
    <submittedName>
        <fullName evidence="2">Uncharacterized protein</fullName>
    </submittedName>
</protein>
<evidence type="ECO:0000313" key="2">
    <source>
        <dbReference type="EMBL" id="CAE0554309.1"/>
    </source>
</evidence>
<feature type="region of interest" description="Disordered" evidence="1">
    <location>
        <begin position="62"/>
        <end position="112"/>
    </location>
</feature>
<evidence type="ECO:0000256" key="1">
    <source>
        <dbReference type="SAM" id="MobiDB-lite"/>
    </source>
</evidence>
<dbReference type="AlphaFoldDB" id="A0A7S3WFW9"/>
<gene>
    <name evidence="2" type="ORF">EHUX00137_LOCUS20560</name>
</gene>
<organism evidence="2">
    <name type="scientific">Emiliania huxleyi</name>
    <name type="common">Coccolithophore</name>
    <name type="synonym">Pontosphaera huxleyi</name>
    <dbReference type="NCBI Taxonomy" id="2903"/>
    <lineage>
        <taxon>Eukaryota</taxon>
        <taxon>Haptista</taxon>
        <taxon>Haptophyta</taxon>
        <taxon>Prymnesiophyceae</taxon>
        <taxon>Isochrysidales</taxon>
        <taxon>Noelaerhabdaceae</taxon>
        <taxon>Emiliania</taxon>
    </lineage>
</organism>
<proteinExistence type="predicted"/>
<feature type="compositionally biased region" description="Low complexity" evidence="1">
    <location>
        <begin position="62"/>
        <end position="75"/>
    </location>
</feature>